<evidence type="ECO:0000313" key="4">
    <source>
        <dbReference type="Proteomes" id="UP000019275"/>
    </source>
</evidence>
<dbReference type="InterPro" id="IPR036890">
    <property type="entry name" value="HATPase_C_sf"/>
</dbReference>
<dbReference type="InterPro" id="IPR010559">
    <property type="entry name" value="Sig_transdc_His_kin_internal"/>
</dbReference>
<evidence type="ECO:0000313" key="3">
    <source>
        <dbReference type="EMBL" id="EWH13008.1"/>
    </source>
</evidence>
<evidence type="ECO:0000259" key="2">
    <source>
        <dbReference type="Pfam" id="PF06580"/>
    </source>
</evidence>
<feature type="transmembrane region" description="Helical" evidence="1">
    <location>
        <begin position="47"/>
        <end position="66"/>
    </location>
</feature>
<dbReference type="Proteomes" id="UP000019275">
    <property type="component" value="Unassembled WGS sequence"/>
</dbReference>
<feature type="domain" description="Signal transduction histidine kinase internal region" evidence="2">
    <location>
        <begin position="161"/>
        <end position="237"/>
    </location>
</feature>
<organism evidence="3 4">
    <name type="scientific">Cellulophaga geojensis KL-A</name>
    <dbReference type="NCBI Taxonomy" id="1328323"/>
    <lineage>
        <taxon>Bacteria</taxon>
        <taxon>Pseudomonadati</taxon>
        <taxon>Bacteroidota</taxon>
        <taxon>Flavobacteriia</taxon>
        <taxon>Flavobacteriales</taxon>
        <taxon>Flavobacteriaceae</taxon>
        <taxon>Cellulophaga</taxon>
    </lineage>
</organism>
<dbReference type="Gene3D" id="3.30.565.10">
    <property type="entry name" value="Histidine kinase-like ATPase, C-terminal domain"/>
    <property type="match status" value="1"/>
</dbReference>
<dbReference type="PANTHER" id="PTHR34220:SF7">
    <property type="entry name" value="SENSOR HISTIDINE KINASE YPDA"/>
    <property type="match status" value="1"/>
</dbReference>
<name>A0ABN0RM78_9FLAO</name>
<feature type="transmembrane region" description="Helical" evidence="1">
    <location>
        <begin position="119"/>
        <end position="137"/>
    </location>
</feature>
<sequence>MSIYSTNFTRIKNHNPLLFNIVVWALCYSVLIFIFSKGNSPIKIDFIYTFGFLVSVAIPSLINLYLLIPFFLKKEKYLYFFLLFILTIFLFARLNTLFLESILDYLFSSYFFISYDTKIGVTSIFFILLTTTTLLKLSEDWFYFNKQLNKRLLMKNNHIQMQLTSLRSQINPHFLFNSLNVIYALALDKKDETQDAIIQLSDILRYVIYDSSSKKNSLQDEITLLKNYINFNKLRTQNIKNVELNISVEDNNFMLYPMLLLPLVENSFKHSITKNTNNSFINIQLKQEKEVFEFCIENNKSTKEESIPNKYSGIGLKNIKDSLKLIYPEEHKFIITENEKTFKVSLSLTTSKPKT</sequence>
<keyword evidence="1" id="KW-0472">Membrane</keyword>
<dbReference type="Pfam" id="PF06580">
    <property type="entry name" value="His_kinase"/>
    <property type="match status" value="1"/>
</dbReference>
<dbReference type="PANTHER" id="PTHR34220">
    <property type="entry name" value="SENSOR HISTIDINE KINASE YPDA"/>
    <property type="match status" value="1"/>
</dbReference>
<accession>A0ABN0RM78</accession>
<evidence type="ECO:0000256" key="1">
    <source>
        <dbReference type="SAM" id="Phobius"/>
    </source>
</evidence>
<dbReference type="InterPro" id="IPR050640">
    <property type="entry name" value="Bact_2-comp_sensor_kinase"/>
</dbReference>
<gene>
    <name evidence="3" type="ORF">KLA_11765</name>
</gene>
<dbReference type="EMBL" id="ARZX01000015">
    <property type="protein sequence ID" value="EWH13008.1"/>
    <property type="molecule type" value="Genomic_DNA"/>
</dbReference>
<keyword evidence="4" id="KW-1185">Reference proteome</keyword>
<feature type="transmembrane region" description="Helical" evidence="1">
    <location>
        <begin position="17"/>
        <end position="35"/>
    </location>
</feature>
<reference evidence="3 4" key="1">
    <citation type="journal article" date="2014" name="Genome Announc.">
        <title>Draft Genome Sequence of the Carrageenan-Degrading Bacterium Cellulophaga sp. Strain KL-A, Isolated from Decaying Marine Algae.</title>
        <authorList>
            <person name="Shan D."/>
            <person name="Ying J."/>
            <person name="Li X."/>
            <person name="Gao Z."/>
            <person name="Wei G."/>
            <person name="Shao Z."/>
        </authorList>
    </citation>
    <scope>NUCLEOTIDE SEQUENCE [LARGE SCALE GENOMIC DNA]</scope>
    <source>
        <strain evidence="3 4">KL-A</strain>
    </source>
</reference>
<feature type="transmembrane region" description="Helical" evidence="1">
    <location>
        <begin position="78"/>
        <end position="99"/>
    </location>
</feature>
<proteinExistence type="predicted"/>
<comment type="caution">
    <text evidence="3">The sequence shown here is derived from an EMBL/GenBank/DDBJ whole genome shotgun (WGS) entry which is preliminary data.</text>
</comment>
<protein>
    <submittedName>
        <fullName evidence="3">Two-component system sensor hisitidine kinase LytS-like protein</fullName>
    </submittedName>
</protein>
<keyword evidence="1" id="KW-1133">Transmembrane helix</keyword>
<keyword evidence="1" id="KW-0812">Transmembrane</keyword>